<reference evidence="2 3" key="1">
    <citation type="journal article" date="2024" name="J. Plant Pathol.">
        <title>Sequence and assembly of the genome of Seiridium unicorne, isolate CBS 538.82, causal agent of cypress canker disease.</title>
        <authorList>
            <person name="Scali E."/>
            <person name="Rocca G.D."/>
            <person name="Danti R."/>
            <person name="Garbelotto M."/>
            <person name="Barberini S."/>
            <person name="Baroncelli R."/>
            <person name="Emiliani G."/>
        </authorList>
    </citation>
    <scope>NUCLEOTIDE SEQUENCE [LARGE SCALE GENOMIC DNA]</scope>
    <source>
        <strain evidence="2 3">BM-138-508</strain>
    </source>
</reference>
<organism evidence="2 3">
    <name type="scientific">Seiridium unicorne</name>
    <dbReference type="NCBI Taxonomy" id="138068"/>
    <lineage>
        <taxon>Eukaryota</taxon>
        <taxon>Fungi</taxon>
        <taxon>Dikarya</taxon>
        <taxon>Ascomycota</taxon>
        <taxon>Pezizomycotina</taxon>
        <taxon>Sordariomycetes</taxon>
        <taxon>Xylariomycetidae</taxon>
        <taxon>Amphisphaeriales</taxon>
        <taxon>Sporocadaceae</taxon>
        <taxon>Seiridium</taxon>
    </lineage>
</organism>
<accession>A0ABR2UFR2</accession>
<evidence type="ECO:0000259" key="1">
    <source>
        <dbReference type="PROSITE" id="PS50181"/>
    </source>
</evidence>
<comment type="caution">
    <text evidence="2">The sequence shown here is derived from an EMBL/GenBank/DDBJ whole genome shotgun (WGS) entry which is preliminary data.</text>
</comment>
<evidence type="ECO:0000313" key="2">
    <source>
        <dbReference type="EMBL" id="KAK9413331.1"/>
    </source>
</evidence>
<dbReference type="Gene3D" id="1.20.1280.50">
    <property type="match status" value="1"/>
</dbReference>
<dbReference type="InterPro" id="IPR036047">
    <property type="entry name" value="F-box-like_dom_sf"/>
</dbReference>
<dbReference type="SUPFAM" id="SSF51101">
    <property type="entry name" value="Mannose-binding lectins"/>
    <property type="match status" value="1"/>
</dbReference>
<dbReference type="InterPro" id="IPR036404">
    <property type="entry name" value="Jacalin-like_lectin_dom_sf"/>
</dbReference>
<dbReference type="InterPro" id="IPR001810">
    <property type="entry name" value="F-box_dom"/>
</dbReference>
<dbReference type="PROSITE" id="PS50181">
    <property type="entry name" value="FBOX"/>
    <property type="match status" value="1"/>
</dbReference>
<feature type="domain" description="F-box" evidence="1">
    <location>
        <begin position="207"/>
        <end position="253"/>
    </location>
</feature>
<dbReference type="EMBL" id="JARVKF010000440">
    <property type="protein sequence ID" value="KAK9413331.1"/>
    <property type="molecule type" value="Genomic_DNA"/>
</dbReference>
<proteinExistence type="predicted"/>
<evidence type="ECO:0000313" key="3">
    <source>
        <dbReference type="Proteomes" id="UP001408356"/>
    </source>
</evidence>
<protein>
    <submittedName>
        <fullName evidence="2">F-box domain-containing protein</fullName>
    </submittedName>
</protein>
<name>A0ABR2UFR2_9PEZI</name>
<sequence>MGQDVYCAFCGTVIGAPWWQDDDFPYAYDTNVLTHEHTGWMDDVRVIGENPDCPFPSKVYISGPARHDDSSYVEIERGTDPHAPAGEPSRDIRVYDLSGPDPFAVPFHNPCLELFRRCLAPDEVDNEILYETMKSIGPDDLERCLLIDYGPVTEMQDQYWVVKQGSEEVVTPFTSIPWVAEYYASLPIRHGPTKAQELSDLSIPSGKDAFSRFPTEIILLIMSHLDMREVHRFQVAVRSISRIELDDSYWKNRLLRDMPWLFEFPLDFLKSSSDEIDWTKVYRQLMLASESSSSSKVRGLVNRKRIWGLCSSIAELYISRRSLLRAAGSPSGVLEEVLSTPSALLMFPEPKNCSSSKVCLIDDFDQLLHEKPVLSIHWTIDGALAGLEVRKSAAADPPGLRDDVVVPVDDWITGFTMYSTSAGEEKGAAPSYVTGLQVLFAKQNDVPLRKMEGNQRLVRVSSRHCLVGFNCHTSESGQLAKLSLLQQPMTRLPYGAENRVKDQNSIAYNAQAGKYLWMDHVPGSSLTISGFNHGYWAFDLRVDASAMEALILGESEEELADITAIGADVHFGGFEVQYANRPPRLTGPRRHAMRYLRLDGRGGERVMCMYWTVGHIPVSVRFVTNRGRQLVVGHPSRERRYPSIEEPGYILAGCFGHWSKRSSPKAVLQGVGGLYLANQLDGMNEHSRIVDSHELNWTPEHPPPSLIESGRIWGERTVLDKRLQRDKTYPASDSVVTWLDCRWPLDTVRVTLCHGTREQQIPLVAINFKHAAPVEGVLAQAGTIGPTAFSKPPDTEGTGGHHWCWCSYGDKRPDELDSRPHHIHETWQVGGQRLRSLNVWLSEEGALAGMQLVAADEFESPIWGYCSGRRSGSINFLEDQEAKDGDIEAQCPRASGLKFFLDNNERHVSRDDTIVVAVQALVET</sequence>
<dbReference type="Proteomes" id="UP001408356">
    <property type="component" value="Unassembled WGS sequence"/>
</dbReference>
<dbReference type="SUPFAM" id="SSF81383">
    <property type="entry name" value="F-box domain"/>
    <property type="match status" value="1"/>
</dbReference>
<keyword evidence="3" id="KW-1185">Reference proteome</keyword>
<gene>
    <name evidence="2" type="ORF">SUNI508_02530</name>
</gene>